<gene>
    <name evidence="1" type="ORF">A8U91_01885</name>
</gene>
<evidence type="ECO:0000313" key="2">
    <source>
        <dbReference type="Proteomes" id="UP000092504"/>
    </source>
</evidence>
<accession>A0A1B8P5K3</accession>
<dbReference type="AlphaFoldDB" id="A0A1B8P5K3"/>
<dbReference type="Proteomes" id="UP000092504">
    <property type="component" value="Unassembled WGS sequence"/>
</dbReference>
<organism evidence="1 2">
    <name type="scientific">Halomonas elongata</name>
    <dbReference type="NCBI Taxonomy" id="2746"/>
    <lineage>
        <taxon>Bacteria</taxon>
        <taxon>Pseudomonadati</taxon>
        <taxon>Pseudomonadota</taxon>
        <taxon>Gammaproteobacteria</taxon>
        <taxon>Oceanospirillales</taxon>
        <taxon>Halomonadaceae</taxon>
        <taxon>Halomonas</taxon>
    </lineage>
</organism>
<name>A0A1B8P5K3_HALEL</name>
<evidence type="ECO:0000313" key="1">
    <source>
        <dbReference type="EMBL" id="OBX37518.1"/>
    </source>
</evidence>
<proteinExistence type="predicted"/>
<dbReference type="EMBL" id="MAJD01000001">
    <property type="protein sequence ID" value="OBX37518.1"/>
    <property type="molecule type" value="Genomic_DNA"/>
</dbReference>
<sequence length="122" mass="12425">MQAGGGVEAGAFAGQLGGLLGVFAIRAGQDQCFDTGTSGPVEGRVQIMGEARVGQVGADVHQRRRRTESQRLGQAIIAGIGGIGQDGILLYSGRTLYPSSAGWGHVGAVIRYTSALDEPGGV</sequence>
<protein>
    <submittedName>
        <fullName evidence="1">Uncharacterized protein</fullName>
    </submittedName>
</protein>
<reference evidence="1 2" key="1">
    <citation type="submission" date="2016-06" db="EMBL/GenBank/DDBJ databases">
        <title>Genome sequence of halotolerant plant growth promoting strain of Halomonas elongata HEK1 isolated from salterns of Rann of Kutch, Gujarat, India.</title>
        <authorList>
            <person name="Gaba S."/>
            <person name="Singh R.N."/>
            <person name="Abrol S."/>
            <person name="Kaushik R."/>
            <person name="Saxena A.K."/>
        </authorList>
    </citation>
    <scope>NUCLEOTIDE SEQUENCE [LARGE SCALE GENOMIC DNA]</scope>
    <source>
        <strain evidence="1 2">HEK1</strain>
    </source>
</reference>
<comment type="caution">
    <text evidence="1">The sequence shown here is derived from an EMBL/GenBank/DDBJ whole genome shotgun (WGS) entry which is preliminary data.</text>
</comment>